<evidence type="ECO:0000313" key="1">
    <source>
        <dbReference type="EMBL" id="VGO18518.1"/>
    </source>
</evidence>
<accession>A0A6C2UEH9</accession>
<keyword evidence="2" id="KW-1185">Reference proteome</keyword>
<evidence type="ECO:0000313" key="2">
    <source>
        <dbReference type="Proteomes" id="UP000346198"/>
    </source>
</evidence>
<dbReference type="EMBL" id="CAAHFH010000001">
    <property type="protein sequence ID" value="VGO18518.1"/>
    <property type="molecule type" value="Genomic_DNA"/>
</dbReference>
<organism evidence="1 2">
    <name type="scientific">Pontiella sulfatireligans</name>
    <dbReference type="NCBI Taxonomy" id="2750658"/>
    <lineage>
        <taxon>Bacteria</taxon>
        <taxon>Pseudomonadati</taxon>
        <taxon>Kiritimatiellota</taxon>
        <taxon>Kiritimatiellia</taxon>
        <taxon>Kiritimatiellales</taxon>
        <taxon>Pontiellaceae</taxon>
        <taxon>Pontiella</taxon>
    </lineage>
</organism>
<dbReference type="Proteomes" id="UP000346198">
    <property type="component" value="Unassembled WGS sequence"/>
</dbReference>
<proteinExistence type="predicted"/>
<name>A0A6C2UEH9_9BACT</name>
<gene>
    <name evidence="1" type="ORF">SCARR_00571</name>
</gene>
<reference evidence="1 2" key="1">
    <citation type="submission" date="2019-04" db="EMBL/GenBank/DDBJ databases">
        <authorList>
            <person name="Van Vliet M D."/>
        </authorList>
    </citation>
    <scope>NUCLEOTIDE SEQUENCE [LARGE SCALE GENOMIC DNA]</scope>
    <source>
        <strain evidence="1 2">F21</strain>
    </source>
</reference>
<dbReference type="AlphaFoldDB" id="A0A6C2UEH9"/>
<dbReference type="InterPro" id="IPR013780">
    <property type="entry name" value="Glyco_hydro_b"/>
</dbReference>
<dbReference type="Gene3D" id="2.60.40.1180">
    <property type="entry name" value="Golgi alpha-mannosidase II"/>
    <property type="match status" value="1"/>
</dbReference>
<sequence>MRVFPAVPSKWQNVEYRDLRCEGAHLVSAKRVDGKTQSFELTAVKAGDILIKTDIVGAVGKKMEVVAKDGVFTTYRVNMRKRGDAPDEGRLTWAWGG</sequence>
<protein>
    <submittedName>
        <fullName evidence="1">Uncharacterized protein</fullName>
    </submittedName>
</protein>